<reference evidence="3 4" key="1">
    <citation type="submission" date="2022-09" db="EMBL/GenBank/DDBJ databases">
        <title>Enrichment on poylsaccharides allowed isolation of novel metabolic and taxonomic groups of Haloarchaea.</title>
        <authorList>
            <person name="Sorokin D.Y."/>
            <person name="Elcheninov A.G."/>
            <person name="Khizhniak T.V."/>
            <person name="Kolganova T.V."/>
            <person name="Kublanov I.V."/>
        </authorList>
    </citation>
    <scope>NUCLEOTIDE SEQUENCE [LARGE SCALE GENOMIC DNA]</scope>
    <source>
        <strain evidence="3 4">AArc-curdl1</strain>
    </source>
</reference>
<gene>
    <name evidence="3" type="ORF">OB919_14870</name>
</gene>
<feature type="transmembrane region" description="Helical" evidence="1">
    <location>
        <begin position="7"/>
        <end position="28"/>
    </location>
</feature>
<protein>
    <recommendedName>
        <fullName evidence="2">DUF7991 domain-containing protein</fullName>
    </recommendedName>
</protein>
<dbReference type="InterPro" id="IPR058304">
    <property type="entry name" value="DUF7991"/>
</dbReference>
<name>A0AAP2ZCB8_9EURY</name>
<keyword evidence="1" id="KW-0812">Transmembrane</keyword>
<keyword evidence="1" id="KW-1133">Transmembrane helix</keyword>
<dbReference type="EMBL" id="JAOPJZ010000015">
    <property type="protein sequence ID" value="MCU4753244.1"/>
    <property type="molecule type" value="Genomic_DNA"/>
</dbReference>
<dbReference type="Proteomes" id="UP001321047">
    <property type="component" value="Unassembled WGS sequence"/>
</dbReference>
<evidence type="ECO:0000259" key="2">
    <source>
        <dbReference type="Pfam" id="PF25953"/>
    </source>
</evidence>
<proteinExistence type="predicted"/>
<sequence>MDAFVDAGGLLLIVGLHTLFAAVATRFFRLRLETSWGALVYIAFAIPVVLFASMLFLSGALGLGPDLGSREAVFVVVIALPVILGYTIDVFWMPHPDDVELPDTVD</sequence>
<feature type="domain" description="DUF7991" evidence="2">
    <location>
        <begin position="1"/>
        <end position="104"/>
    </location>
</feature>
<feature type="transmembrane region" description="Helical" evidence="1">
    <location>
        <begin position="40"/>
        <end position="61"/>
    </location>
</feature>
<keyword evidence="4" id="KW-1185">Reference proteome</keyword>
<accession>A0AAP2ZCB8</accession>
<comment type="caution">
    <text evidence="3">The sequence shown here is derived from an EMBL/GenBank/DDBJ whole genome shotgun (WGS) entry which is preliminary data.</text>
</comment>
<organism evidence="3 4">
    <name type="scientific">Natronosalvus hydrolyticus</name>
    <dbReference type="NCBI Taxonomy" id="2979988"/>
    <lineage>
        <taxon>Archaea</taxon>
        <taxon>Methanobacteriati</taxon>
        <taxon>Methanobacteriota</taxon>
        <taxon>Stenosarchaea group</taxon>
        <taxon>Halobacteria</taxon>
        <taxon>Halobacteriales</taxon>
        <taxon>Natrialbaceae</taxon>
        <taxon>Natronosalvus</taxon>
    </lineage>
</organism>
<evidence type="ECO:0000313" key="3">
    <source>
        <dbReference type="EMBL" id="MCU4753244.1"/>
    </source>
</evidence>
<keyword evidence="1" id="KW-0472">Membrane</keyword>
<dbReference type="AlphaFoldDB" id="A0AAP2ZCB8"/>
<feature type="transmembrane region" description="Helical" evidence="1">
    <location>
        <begin position="73"/>
        <end position="93"/>
    </location>
</feature>
<evidence type="ECO:0000256" key="1">
    <source>
        <dbReference type="SAM" id="Phobius"/>
    </source>
</evidence>
<dbReference type="Pfam" id="PF25953">
    <property type="entry name" value="DUF7991"/>
    <property type="match status" value="1"/>
</dbReference>
<evidence type="ECO:0000313" key="4">
    <source>
        <dbReference type="Proteomes" id="UP001321047"/>
    </source>
</evidence>